<name>A0A495J345_9SPHI</name>
<dbReference type="AlphaFoldDB" id="A0A495J345"/>
<accession>A0A495J345</accession>
<dbReference type="Proteomes" id="UP000268007">
    <property type="component" value="Unassembled WGS sequence"/>
</dbReference>
<keyword evidence="2" id="KW-1185">Reference proteome</keyword>
<evidence type="ECO:0000313" key="2">
    <source>
        <dbReference type="Proteomes" id="UP000268007"/>
    </source>
</evidence>
<organism evidence="1 2">
    <name type="scientific">Mucilaginibacter gracilis</name>
    <dbReference type="NCBI Taxonomy" id="423350"/>
    <lineage>
        <taxon>Bacteria</taxon>
        <taxon>Pseudomonadati</taxon>
        <taxon>Bacteroidota</taxon>
        <taxon>Sphingobacteriia</taxon>
        <taxon>Sphingobacteriales</taxon>
        <taxon>Sphingobacteriaceae</taxon>
        <taxon>Mucilaginibacter</taxon>
    </lineage>
</organism>
<gene>
    <name evidence="1" type="ORF">BDD43_3302</name>
</gene>
<reference evidence="1 2" key="1">
    <citation type="submission" date="2018-10" db="EMBL/GenBank/DDBJ databases">
        <title>Genomic Encyclopedia of Archaeal and Bacterial Type Strains, Phase II (KMG-II): from individual species to whole genera.</title>
        <authorList>
            <person name="Goeker M."/>
        </authorList>
    </citation>
    <scope>NUCLEOTIDE SEQUENCE [LARGE SCALE GENOMIC DNA]</scope>
    <source>
        <strain evidence="1 2">DSM 18602</strain>
    </source>
</reference>
<proteinExistence type="predicted"/>
<evidence type="ECO:0000313" key="1">
    <source>
        <dbReference type="EMBL" id="RKR83101.1"/>
    </source>
</evidence>
<dbReference type="EMBL" id="RBKU01000001">
    <property type="protein sequence ID" value="RKR83101.1"/>
    <property type="molecule type" value="Genomic_DNA"/>
</dbReference>
<comment type="caution">
    <text evidence="1">The sequence shown here is derived from an EMBL/GenBank/DDBJ whole genome shotgun (WGS) entry which is preliminary data.</text>
</comment>
<sequence length="98" mass="11871">MPLFYYMTEDFPSRKRKFQKALLKLELEYVDFFTEVNKEWPNDYVSINSYIVFGTHNHINGLQVYFTFSHEGLPPLPYDLREKCINLFTMIFESFRPL</sequence>
<protein>
    <submittedName>
        <fullName evidence="1">Uncharacterized protein</fullName>
    </submittedName>
</protein>